<keyword evidence="2" id="KW-0349">Heme</keyword>
<reference evidence="7" key="1">
    <citation type="submission" date="2024-02" db="EMBL/GenBank/DDBJ databases">
        <authorList>
            <consortium name="ELIXIR-Norway"/>
            <consortium name="Elixir Norway"/>
        </authorList>
    </citation>
    <scope>NUCLEOTIDE SEQUENCE</scope>
</reference>
<dbReference type="InterPro" id="IPR044203">
    <property type="entry name" value="GlbO/GLB3-like"/>
</dbReference>
<keyword evidence="4" id="KW-0479">Metal-binding</keyword>
<evidence type="ECO:0000256" key="4">
    <source>
        <dbReference type="ARBA" id="ARBA00022723"/>
    </source>
</evidence>
<evidence type="ECO:0000256" key="3">
    <source>
        <dbReference type="ARBA" id="ARBA00022621"/>
    </source>
</evidence>
<keyword evidence="1" id="KW-0813">Transport</keyword>
<evidence type="ECO:0000256" key="2">
    <source>
        <dbReference type="ARBA" id="ARBA00022617"/>
    </source>
</evidence>
<evidence type="ECO:0000256" key="1">
    <source>
        <dbReference type="ARBA" id="ARBA00022448"/>
    </source>
</evidence>
<dbReference type="CDD" id="cd19755">
    <property type="entry name" value="TrHb2_AtGlb3-like_O"/>
    <property type="match status" value="1"/>
</dbReference>
<evidence type="ECO:0000313" key="8">
    <source>
        <dbReference type="Proteomes" id="UP001497512"/>
    </source>
</evidence>
<comment type="similarity">
    <text evidence="6">Belongs to the truncated hemoglobin family. Group II subfamily.</text>
</comment>
<dbReference type="Proteomes" id="UP001497512">
    <property type="component" value="Chromosome 3"/>
</dbReference>
<dbReference type="InterPro" id="IPR012292">
    <property type="entry name" value="Globin/Proto"/>
</dbReference>
<dbReference type="SUPFAM" id="SSF46458">
    <property type="entry name" value="Globin-like"/>
    <property type="match status" value="1"/>
</dbReference>
<keyword evidence="3" id="KW-0561">Oxygen transport</keyword>
<dbReference type="PANTHER" id="PTHR47366:SF1">
    <property type="entry name" value="TWO-ON-TWO HEMOGLOBIN-3"/>
    <property type="match status" value="1"/>
</dbReference>
<dbReference type="InterPro" id="IPR009050">
    <property type="entry name" value="Globin-like_sf"/>
</dbReference>
<dbReference type="Pfam" id="PF01152">
    <property type="entry name" value="Bac_globin"/>
    <property type="match status" value="1"/>
</dbReference>
<keyword evidence="8" id="KW-1185">Reference proteome</keyword>
<dbReference type="InterPro" id="IPR001486">
    <property type="entry name" value="Hemoglobin_trunc"/>
</dbReference>
<organism evidence="7 8">
    <name type="scientific">Sphagnum troendelagicum</name>
    <dbReference type="NCBI Taxonomy" id="128251"/>
    <lineage>
        <taxon>Eukaryota</taxon>
        <taxon>Viridiplantae</taxon>
        <taxon>Streptophyta</taxon>
        <taxon>Embryophyta</taxon>
        <taxon>Bryophyta</taxon>
        <taxon>Sphagnophytina</taxon>
        <taxon>Sphagnopsida</taxon>
        <taxon>Sphagnales</taxon>
        <taxon>Sphagnaceae</taxon>
        <taxon>Sphagnum</taxon>
    </lineage>
</organism>
<evidence type="ECO:0000256" key="5">
    <source>
        <dbReference type="ARBA" id="ARBA00023004"/>
    </source>
</evidence>
<sequence length="169" mass="19568">MQWLHAQASVNSGIKQEDAFSIDKVNLYDRLGFDTFVKLSTNFYTRVFEDDQTWFRTIFSNSTKEEAIRNQYEFCIQRMGGPPLYGQRRGQPSLIGRHSPYAMTKEAAGRWLYHMEAALDDTHEIDSDSKNRLFKFFKHTAFFLVAGKELTNNHRLVGYGGCKHRVGEA</sequence>
<gene>
    <name evidence="7" type="ORF">CSSPTR1EN2_LOCUS14542</name>
</gene>
<dbReference type="EMBL" id="OZ019895">
    <property type="protein sequence ID" value="CAK9219473.1"/>
    <property type="molecule type" value="Genomic_DNA"/>
</dbReference>
<evidence type="ECO:0000313" key="7">
    <source>
        <dbReference type="EMBL" id="CAK9219473.1"/>
    </source>
</evidence>
<dbReference type="PANTHER" id="PTHR47366">
    <property type="entry name" value="TWO-ON-TWO HEMOGLOBIN-3"/>
    <property type="match status" value="1"/>
</dbReference>
<name>A0ABP0UDI4_9BRYO</name>
<dbReference type="Gene3D" id="1.10.490.10">
    <property type="entry name" value="Globins"/>
    <property type="match status" value="1"/>
</dbReference>
<proteinExistence type="inferred from homology"/>
<accession>A0ABP0UDI4</accession>
<protein>
    <recommendedName>
        <fullName evidence="9">Hemoglobin</fullName>
    </recommendedName>
</protein>
<evidence type="ECO:0000256" key="6">
    <source>
        <dbReference type="ARBA" id="ARBA00034496"/>
    </source>
</evidence>
<keyword evidence="5" id="KW-0408">Iron</keyword>
<evidence type="ECO:0008006" key="9">
    <source>
        <dbReference type="Google" id="ProtNLM"/>
    </source>
</evidence>